<evidence type="ECO:0000313" key="12">
    <source>
        <dbReference type="EMBL" id="RLP83879.1"/>
    </source>
</evidence>
<comment type="subcellular location">
    <subcellularLocation>
        <location evidence="10">Cell membrane</location>
        <topology evidence="10">Peripheral membrane protein</topology>
        <orientation evidence="10">Cytoplasmic side</orientation>
    </subcellularLocation>
    <subcellularLocation>
        <location evidence="10">Cytoplasm</location>
    </subcellularLocation>
    <text evidence="10">Distribution is 50-50.</text>
</comment>
<dbReference type="InterPro" id="IPR011130">
    <property type="entry name" value="SecA_preprotein_X-link_dom"/>
</dbReference>
<dbReference type="PANTHER" id="PTHR30612">
    <property type="entry name" value="SECA INNER MEMBRANE COMPONENT OF SEC PROTEIN SECRETION SYSTEM"/>
    <property type="match status" value="1"/>
</dbReference>
<dbReference type="EMBL" id="RCUY01000002">
    <property type="protein sequence ID" value="RLP83879.1"/>
    <property type="molecule type" value="Genomic_DNA"/>
</dbReference>
<keyword evidence="3 10" id="KW-1003">Cell membrane</keyword>
<evidence type="ECO:0000256" key="6">
    <source>
        <dbReference type="ARBA" id="ARBA00022927"/>
    </source>
</evidence>
<dbReference type="EC" id="7.4.2.8" evidence="10"/>
<dbReference type="SUPFAM" id="SSF52540">
    <property type="entry name" value="P-loop containing nucleoside triphosphate hydrolases"/>
    <property type="match status" value="2"/>
</dbReference>
<keyword evidence="4 10" id="KW-0547">Nucleotide-binding</keyword>
<gene>
    <name evidence="10" type="primary">secA</name>
    <name evidence="12" type="ORF">D9V34_03475</name>
</gene>
<dbReference type="Pfam" id="PF21090">
    <property type="entry name" value="P-loop_SecA"/>
    <property type="match status" value="2"/>
</dbReference>
<organism evidence="12 13">
    <name type="scientific">Mycetocola lacteus</name>
    <dbReference type="NCBI Taxonomy" id="76637"/>
    <lineage>
        <taxon>Bacteria</taxon>
        <taxon>Bacillati</taxon>
        <taxon>Actinomycetota</taxon>
        <taxon>Actinomycetes</taxon>
        <taxon>Micrococcales</taxon>
        <taxon>Microbacteriaceae</taxon>
        <taxon>Mycetocola</taxon>
    </lineage>
</organism>
<dbReference type="GO" id="GO:0005886">
    <property type="term" value="C:plasma membrane"/>
    <property type="evidence" value="ECO:0007669"/>
    <property type="project" value="UniProtKB-SubCell"/>
</dbReference>
<dbReference type="PANTHER" id="PTHR30612:SF0">
    <property type="entry name" value="CHLOROPLAST PROTEIN-TRANSPORTING ATPASE"/>
    <property type="match status" value="1"/>
</dbReference>
<feature type="binding site" evidence="10">
    <location>
        <begin position="107"/>
        <end position="111"/>
    </location>
    <ligand>
        <name>ATP</name>
        <dbReference type="ChEBI" id="CHEBI:30616"/>
    </ligand>
</feature>
<dbReference type="SUPFAM" id="SSF81767">
    <property type="entry name" value="Pre-protein crosslinking domain of SecA"/>
    <property type="match status" value="1"/>
</dbReference>
<dbReference type="GO" id="GO:0043952">
    <property type="term" value="P:protein transport by the Sec complex"/>
    <property type="evidence" value="ECO:0007669"/>
    <property type="project" value="TreeGrafter"/>
</dbReference>
<evidence type="ECO:0000256" key="4">
    <source>
        <dbReference type="ARBA" id="ARBA00022741"/>
    </source>
</evidence>
<dbReference type="GO" id="GO:0008564">
    <property type="term" value="F:protein-exporting ATPase activity"/>
    <property type="evidence" value="ECO:0007669"/>
    <property type="project" value="UniProtKB-EC"/>
</dbReference>
<dbReference type="InterPro" id="IPR036670">
    <property type="entry name" value="SecA_X-link_sf"/>
</dbReference>
<evidence type="ECO:0000256" key="8">
    <source>
        <dbReference type="ARBA" id="ARBA00023010"/>
    </source>
</evidence>
<dbReference type="GO" id="GO:0065002">
    <property type="term" value="P:intracellular protein transmembrane transport"/>
    <property type="evidence" value="ECO:0007669"/>
    <property type="project" value="UniProtKB-UniRule"/>
</dbReference>
<protein>
    <recommendedName>
        <fullName evidence="10">Protein translocase subunit SecA</fullName>
        <ecNumber evidence="10">7.4.2.8</ecNumber>
    </recommendedName>
</protein>
<keyword evidence="8 10" id="KW-0811">Translocation</keyword>
<feature type="binding site" evidence="10">
    <location>
        <position position="496"/>
    </location>
    <ligand>
        <name>ATP</name>
        <dbReference type="ChEBI" id="CHEBI:30616"/>
    </ligand>
</feature>
<comment type="function">
    <text evidence="10">Part of the Sec protein translocase complex. Interacts with the SecYEG preprotein conducting channel. Has a central role in coupling the hydrolysis of ATP to the transfer of proteins into and across the cell membrane, serving as an ATP-driven molecular motor driving the stepwise translocation of polypeptide chains across the membrane.</text>
</comment>
<evidence type="ECO:0000256" key="9">
    <source>
        <dbReference type="ARBA" id="ARBA00023136"/>
    </source>
</evidence>
<reference evidence="12 13" key="1">
    <citation type="submission" date="2018-10" db="EMBL/GenBank/DDBJ databases">
        <authorList>
            <person name="Li J."/>
        </authorList>
    </citation>
    <scope>NUCLEOTIDE SEQUENCE [LARGE SCALE GENOMIC DNA]</scope>
    <source>
        <strain evidence="12 13">JCM 11654</strain>
    </source>
</reference>
<evidence type="ECO:0000313" key="13">
    <source>
        <dbReference type="Proteomes" id="UP000269438"/>
    </source>
</evidence>
<keyword evidence="5 10" id="KW-0067">ATP-binding</keyword>
<dbReference type="InterPro" id="IPR044722">
    <property type="entry name" value="SecA_SF2_C"/>
</dbReference>
<dbReference type="InterPro" id="IPR000185">
    <property type="entry name" value="SecA"/>
</dbReference>
<dbReference type="SMART" id="SM00958">
    <property type="entry name" value="SecA_PP_bind"/>
    <property type="match status" value="1"/>
</dbReference>
<name>A0A3L7ATN2_9MICO</name>
<evidence type="ECO:0000256" key="10">
    <source>
        <dbReference type="HAMAP-Rule" id="MF_01382"/>
    </source>
</evidence>
<dbReference type="Gene3D" id="3.90.1440.10">
    <property type="entry name" value="SecA, preprotein cross-linking domain"/>
    <property type="match status" value="1"/>
</dbReference>
<dbReference type="Gene3D" id="3.40.50.300">
    <property type="entry name" value="P-loop containing nucleotide triphosphate hydrolases"/>
    <property type="match status" value="3"/>
</dbReference>
<evidence type="ECO:0000256" key="3">
    <source>
        <dbReference type="ARBA" id="ARBA00022475"/>
    </source>
</evidence>
<dbReference type="Gene3D" id="1.10.3060.10">
    <property type="entry name" value="Helical scaffold and wing domains of SecA"/>
    <property type="match status" value="1"/>
</dbReference>
<dbReference type="Pfam" id="PF07517">
    <property type="entry name" value="SecA_DEAD"/>
    <property type="match status" value="1"/>
</dbReference>
<dbReference type="AlphaFoldDB" id="A0A3L7ATN2"/>
<dbReference type="OrthoDB" id="9805579at2"/>
<keyword evidence="2 10" id="KW-0813">Transport</keyword>
<feature type="binding site" evidence="10">
    <location>
        <position position="89"/>
    </location>
    <ligand>
        <name>ATP</name>
        <dbReference type="ChEBI" id="CHEBI:30616"/>
    </ligand>
</feature>
<dbReference type="InterPro" id="IPR027417">
    <property type="entry name" value="P-loop_NTPase"/>
</dbReference>
<evidence type="ECO:0000259" key="11">
    <source>
        <dbReference type="PROSITE" id="PS51196"/>
    </source>
</evidence>
<sequence length="772" mass="84636">MRIQAIAELRSRLSSDGPMSSARIFLNLARGAARWEQQLRDTDHEVFHEQAFSRFTRGDELSTGVSGFELAVLREVARRVLGVRASEGQLAATAAMVAGVSVELDTGEGKTLVGAFTACAMFARGHGVHILTTNDYLAARDFASMVALFRFLGISSAHISSLTSYRGRVAAYLKDVVYAPLHEIGYDLLRDRVAERVETRVQPVCDAVILDEADALIIDAGASPLVIARDNITPTSLIHDVTGVIAGLQDVVHYRIALDKTGVVLTDQGIHEIETLLGVANLYRDDARDILAHVHAALSAVAILERGRDYLVRAGRIELINTALGRIAHQHRYPDGLQLAVESKEGVTLSRTGTVLDTMSVHGVISAYTRPVGMSGTLRLVALDLMDHFGMPVTRIEPEKPIVRVDQPDLIFRTADEQFEACVRIVKLALERGQPVLIGTASIPESEWLGQRLRAVGLTPVVLNARNDSEEASVIGQAGKEGRLTISTQISGRGADIVLGGGDPEERQRVLEHGGLLVIALTRYQSRRIDAQLRGRAGRRGDAGCTRSILSLEDPQVQAFAPKSLLSRAEVDRESAGGRAGRAAIVAAQRASEYRHLDRHRDVIAYGRLLAEQRAVILLVREELLLGRCEAFDRYMSRTAAHSSEHFTHDPVDPRVLLRCLDLEWSAYLAEVSVIRDSAHLFALEGKSPLAQYNLILGGMFERYWKSVRDRARWADSDISDGYATTYSGSPATDPSIWTYLLESDPYGSTLGRFITNLRARGARRDRARSDG</sequence>
<dbReference type="InterPro" id="IPR011115">
    <property type="entry name" value="SecA_DEAD"/>
</dbReference>
<dbReference type="FunFam" id="3.40.50.300:FF:000429">
    <property type="entry name" value="Preprotein translocase subunit SecA"/>
    <property type="match status" value="1"/>
</dbReference>
<dbReference type="PROSITE" id="PS51196">
    <property type="entry name" value="SECA_MOTOR_DEAD"/>
    <property type="match status" value="1"/>
</dbReference>
<evidence type="ECO:0000256" key="5">
    <source>
        <dbReference type="ARBA" id="ARBA00022840"/>
    </source>
</evidence>
<evidence type="ECO:0000256" key="2">
    <source>
        <dbReference type="ARBA" id="ARBA00022448"/>
    </source>
</evidence>
<dbReference type="InterPro" id="IPR014018">
    <property type="entry name" value="SecA_motor_DEAD"/>
</dbReference>
<dbReference type="GO" id="GO:0005829">
    <property type="term" value="C:cytosol"/>
    <property type="evidence" value="ECO:0007669"/>
    <property type="project" value="TreeGrafter"/>
</dbReference>
<proteinExistence type="inferred from homology"/>
<comment type="catalytic activity">
    <reaction evidence="10">
        <text>ATP + H2O + cellular proteinSide 1 = ADP + phosphate + cellular proteinSide 2.</text>
        <dbReference type="EC" id="7.4.2.8"/>
    </reaction>
</comment>
<dbReference type="SUPFAM" id="SSF81886">
    <property type="entry name" value="Helical scaffold and wing domains of SecA"/>
    <property type="match status" value="1"/>
</dbReference>
<keyword evidence="13" id="KW-1185">Reference proteome</keyword>
<dbReference type="GO" id="GO:0005524">
    <property type="term" value="F:ATP binding"/>
    <property type="evidence" value="ECO:0007669"/>
    <property type="project" value="UniProtKB-UniRule"/>
</dbReference>
<dbReference type="GO" id="GO:0017038">
    <property type="term" value="P:protein import"/>
    <property type="evidence" value="ECO:0007669"/>
    <property type="project" value="InterPro"/>
</dbReference>
<keyword evidence="9 10" id="KW-0472">Membrane</keyword>
<dbReference type="SMART" id="SM00957">
    <property type="entry name" value="SecA_DEAD"/>
    <property type="match status" value="1"/>
</dbReference>
<keyword evidence="6 10" id="KW-0653">Protein transport</keyword>
<evidence type="ECO:0000256" key="1">
    <source>
        <dbReference type="ARBA" id="ARBA00007650"/>
    </source>
</evidence>
<dbReference type="Proteomes" id="UP000269438">
    <property type="component" value="Unassembled WGS sequence"/>
</dbReference>
<keyword evidence="7 10" id="KW-1278">Translocase</keyword>
<dbReference type="GO" id="GO:0031522">
    <property type="term" value="C:cell envelope Sec protein transport complex"/>
    <property type="evidence" value="ECO:0007669"/>
    <property type="project" value="TreeGrafter"/>
</dbReference>
<keyword evidence="10" id="KW-0963">Cytoplasm</keyword>
<dbReference type="Pfam" id="PF01043">
    <property type="entry name" value="SecA_PP_bind"/>
    <property type="match status" value="1"/>
</dbReference>
<comment type="similarity">
    <text evidence="1 10">Belongs to the SecA family.</text>
</comment>
<dbReference type="InterPro" id="IPR036266">
    <property type="entry name" value="SecA_Wing/Scaffold_sf"/>
</dbReference>
<evidence type="ECO:0000256" key="7">
    <source>
        <dbReference type="ARBA" id="ARBA00022967"/>
    </source>
</evidence>
<dbReference type="HAMAP" id="MF_01382">
    <property type="entry name" value="SecA"/>
    <property type="match status" value="1"/>
</dbReference>
<comment type="subunit">
    <text evidence="10">Monomer and homodimer. Part of the essential Sec protein translocation apparatus which comprises SecA, SecYEG and auxiliary proteins SecDF. Other proteins may also be involved.</text>
</comment>
<accession>A0A3L7ATN2</accession>
<feature type="domain" description="SecA family profile" evidence="11">
    <location>
        <begin position="4"/>
        <end position="581"/>
    </location>
</feature>
<dbReference type="GO" id="GO:0006605">
    <property type="term" value="P:protein targeting"/>
    <property type="evidence" value="ECO:0007669"/>
    <property type="project" value="UniProtKB-UniRule"/>
</dbReference>
<dbReference type="PRINTS" id="PR00906">
    <property type="entry name" value="SECA"/>
</dbReference>
<comment type="caution">
    <text evidence="12">The sequence shown here is derived from an EMBL/GenBank/DDBJ whole genome shotgun (WGS) entry which is preliminary data.</text>
</comment>